<dbReference type="Proteomes" id="UP000199258">
    <property type="component" value="Unassembled WGS sequence"/>
</dbReference>
<organism evidence="5 6">
    <name type="scientific">Arthrobacter subterraneus</name>
    <dbReference type="NCBI Taxonomy" id="335973"/>
    <lineage>
        <taxon>Bacteria</taxon>
        <taxon>Bacillati</taxon>
        <taxon>Actinomycetota</taxon>
        <taxon>Actinomycetes</taxon>
        <taxon>Micrococcales</taxon>
        <taxon>Micrococcaceae</taxon>
        <taxon>Arthrobacter</taxon>
    </lineage>
</organism>
<dbReference type="InterPro" id="IPR025110">
    <property type="entry name" value="AMP-bd_C"/>
</dbReference>
<proteinExistence type="inferred from homology"/>
<dbReference type="Gene3D" id="3.30.300.30">
    <property type="match status" value="1"/>
</dbReference>
<keyword evidence="2 5" id="KW-0436">Ligase</keyword>
<dbReference type="Gene3D" id="3.40.50.12780">
    <property type="entry name" value="N-terminal domain of ligase-like"/>
    <property type="match status" value="1"/>
</dbReference>
<evidence type="ECO:0000259" key="3">
    <source>
        <dbReference type="Pfam" id="PF00501"/>
    </source>
</evidence>
<keyword evidence="6" id="KW-1185">Reference proteome</keyword>
<dbReference type="PANTHER" id="PTHR43201">
    <property type="entry name" value="ACYL-COA SYNTHETASE"/>
    <property type="match status" value="1"/>
</dbReference>
<gene>
    <name evidence="5" type="ORF">SAMN04488693_102146</name>
</gene>
<dbReference type="Pfam" id="PF00501">
    <property type="entry name" value="AMP-binding"/>
    <property type="match status" value="1"/>
</dbReference>
<accession>A0A1G8EK61</accession>
<dbReference type="STRING" id="335973.SAMN04488693_102146"/>
<dbReference type="InterPro" id="IPR000873">
    <property type="entry name" value="AMP-dep_synth/lig_dom"/>
</dbReference>
<protein>
    <submittedName>
        <fullName evidence="5">Acyl-CoA synthetase (AMP-forming)/AMP-acid ligase II</fullName>
    </submittedName>
</protein>
<name>A0A1G8EK61_9MICC</name>
<dbReference type="Pfam" id="PF13193">
    <property type="entry name" value="AMP-binding_C"/>
    <property type="match status" value="1"/>
</dbReference>
<dbReference type="PANTHER" id="PTHR43201:SF5">
    <property type="entry name" value="MEDIUM-CHAIN ACYL-COA LIGASE ACSF2, MITOCHONDRIAL"/>
    <property type="match status" value="1"/>
</dbReference>
<dbReference type="GO" id="GO:0031956">
    <property type="term" value="F:medium-chain fatty acid-CoA ligase activity"/>
    <property type="evidence" value="ECO:0007669"/>
    <property type="project" value="TreeGrafter"/>
</dbReference>
<dbReference type="AlphaFoldDB" id="A0A1G8EK61"/>
<comment type="similarity">
    <text evidence="1">Belongs to the ATP-dependent AMP-binding enzyme family.</text>
</comment>
<feature type="domain" description="AMP-dependent synthetase/ligase" evidence="3">
    <location>
        <begin position="9"/>
        <end position="322"/>
    </location>
</feature>
<evidence type="ECO:0000256" key="2">
    <source>
        <dbReference type="ARBA" id="ARBA00022598"/>
    </source>
</evidence>
<feature type="domain" description="AMP-binding enzyme C-terminal" evidence="4">
    <location>
        <begin position="385"/>
        <end position="446"/>
    </location>
</feature>
<dbReference type="OrthoDB" id="5240965at2"/>
<evidence type="ECO:0000313" key="5">
    <source>
        <dbReference type="EMBL" id="SDH70268.1"/>
    </source>
</evidence>
<dbReference type="InterPro" id="IPR042099">
    <property type="entry name" value="ANL_N_sf"/>
</dbReference>
<dbReference type="RefSeq" id="WP_090584614.1">
    <property type="nucleotide sequence ID" value="NZ_FNDT01000002.1"/>
</dbReference>
<evidence type="ECO:0000313" key="6">
    <source>
        <dbReference type="Proteomes" id="UP000199258"/>
    </source>
</evidence>
<sequence length="468" mass="49523">MPFINRLLHWARTSPERAAVVVGDRELTYGELAARASRSELPAGGMIAMQFEDPVDFAVAFTAVVGQGRCAAVLDPVWPAAQLAEVLEGLGPDAVLAGELCPEASRPSQLADPPPDARFYCGFTSGTSGMPKGFVRTVGSWSRSLERSVDWFGVTPGLRVFAPGPLAASLSLYALAECLYAGATFYAPAPEAVAGRAAFLEILRSGHIEHLVGVPSALRLALERAETALPHLRTVVSGGSRLSAAEAGMVLRAAPAARVFEYYGASELSIVTVRRVDGSAGSDVGHPFAGVQIRVHADGRTAGPGEEGTIHVRTDTAIEGYLLGDDGRSFQRHGDWVTVQDTGWIDDDDALHLTGRHGDMVVVAGTNVYPSEVEAVLAGAGYPASVVVGIPDPRRGATLAAVIETPPGTDLDVPRLRSFLKKQLPPPKVPRRMYRTVRLPLTPAGKPDRAALEAMVRTGGEVHELPAR</sequence>
<dbReference type="SUPFAM" id="SSF56801">
    <property type="entry name" value="Acetyl-CoA synthetase-like"/>
    <property type="match status" value="1"/>
</dbReference>
<evidence type="ECO:0000256" key="1">
    <source>
        <dbReference type="ARBA" id="ARBA00006432"/>
    </source>
</evidence>
<dbReference type="InterPro" id="IPR045851">
    <property type="entry name" value="AMP-bd_C_sf"/>
</dbReference>
<dbReference type="EMBL" id="FNDT01000002">
    <property type="protein sequence ID" value="SDH70268.1"/>
    <property type="molecule type" value="Genomic_DNA"/>
</dbReference>
<dbReference type="GO" id="GO:0006631">
    <property type="term" value="P:fatty acid metabolic process"/>
    <property type="evidence" value="ECO:0007669"/>
    <property type="project" value="TreeGrafter"/>
</dbReference>
<evidence type="ECO:0000259" key="4">
    <source>
        <dbReference type="Pfam" id="PF13193"/>
    </source>
</evidence>
<reference evidence="5 6" key="1">
    <citation type="submission" date="2016-10" db="EMBL/GenBank/DDBJ databases">
        <authorList>
            <person name="de Groot N.N."/>
        </authorList>
    </citation>
    <scope>NUCLEOTIDE SEQUENCE [LARGE SCALE GENOMIC DNA]</scope>
    <source>
        <strain evidence="5 6">NP_1H</strain>
    </source>
</reference>